<dbReference type="InterPro" id="IPR046776">
    <property type="entry name" value="Pectate_lyase_5"/>
</dbReference>
<dbReference type="AlphaFoldDB" id="A0A4S3B139"/>
<evidence type="ECO:0000313" key="3">
    <source>
        <dbReference type="Proteomes" id="UP000310506"/>
    </source>
</evidence>
<comment type="caution">
    <text evidence="2">The sequence shown here is derived from an EMBL/GenBank/DDBJ whole genome shotgun (WGS) entry which is preliminary data.</text>
</comment>
<accession>A0A4S3B139</accession>
<reference evidence="2 3" key="1">
    <citation type="submission" date="2019-01" db="EMBL/GenBank/DDBJ databases">
        <title>Vagococcus silagei sp. nov. isolated from brewer's grain.</title>
        <authorList>
            <person name="Guu J.-R."/>
        </authorList>
    </citation>
    <scope>NUCLEOTIDE SEQUENCE [LARGE SCALE GENOMIC DNA]</scope>
    <source>
        <strain evidence="2 3">2B-2</strain>
    </source>
</reference>
<feature type="region of interest" description="Disordered" evidence="1">
    <location>
        <begin position="461"/>
        <end position="480"/>
    </location>
</feature>
<evidence type="ECO:0000256" key="1">
    <source>
        <dbReference type="SAM" id="MobiDB-lite"/>
    </source>
</evidence>
<keyword evidence="3" id="KW-1185">Reference proteome</keyword>
<proteinExistence type="predicted"/>
<feature type="compositionally biased region" description="Polar residues" evidence="1">
    <location>
        <begin position="61"/>
        <end position="73"/>
    </location>
</feature>
<feature type="region of interest" description="Disordered" evidence="1">
    <location>
        <begin position="50"/>
        <end position="73"/>
    </location>
</feature>
<dbReference type="Proteomes" id="UP000310506">
    <property type="component" value="Unassembled WGS sequence"/>
</dbReference>
<sequence>MNRYRNYLTELFLFLLITLCGVPVQAESNSFTNIFPENLANNVTNRINVATDPDKGRSDFEQSINNPTEQKTPSSVTVKVSDQISNLEKYKKEAMNNGTYASAISWESLKKAYSNQSITYIEILGSFSAPKGVAKRDLGWRETSVIIDGGGNTVNMQDSPFNIGKSNKKGEIFTITNIDLIHWETAIPSGNYAGYADGVIDSGTGVNAGYGYWNFNIDNVTLKGPEGMDGAANSQPRRLLDAEDSQVTLSGKIIVEAKGELMQIGQVDIANNAHVELNRTPGTSGFSMFYFMSISADKDDDTGFAHTFKVGDGATVIGKELASSSGNNYPLVYWGFNSMTIGDNVTWSQDGFQMLLDLYRYSGTKRENREVTFGQGLNMTATRTVGNNSLYAANKSTITFNAGTILNLEQWNPSTVVNTTVGSTITFISPKSLHLSRNSRDGSPSSGALFTGAGTFSMNNSQISTWQDSDSSTSVPAGNRNQKFAKMTVIGGKTKVTPPNGIEIDSDIIDTKTRELKTTAIAPGTIKVNYIDQNGKKLGSKQYPINKQDNYIGQFLQLRTEEYVKTYMPENYMWAIDSQVKSSAIADGQSGGDSTTTADNGDKFGQATVAIVPMEGTEYTYNIYVYGKPTSGIQYQYKDLKSDQLLKSEFPNSEQEKSGTALAPANYANKIDWTSSYYTNTVIPDGYHYANASELGDKTQPKQTNVGTEPVLTTIYVYPDKQTVKVTLENSDGTPLVNQTSPIYVDGYSGLEISYKDLLEGKITQQGSQPEEGMFTFDYTDNKGSNTDKAPQDITIKLKYVLSKMGVKQVYKGTDDPIYRDLANKIPVDNSQTYEEVINDDLQGVMRKLIFDGKFNLNYDGYDTTTLTNYKIYQDGHEITPTPTKVPSGDFTIVYEYSGQLRFKDTAENLQFGSIPITKTSSTSPLSDSSDKLFSIISTMQNSSWTLKATMPNKITRNEGKKETFNGKVIYKNKAGLPQTLGTSAINIESQENNNLFSEIDLKTGNSGLLLQQDAGNLSGTYQGKIIWTLQDSQTP</sequence>
<dbReference type="RefSeq" id="WP_136137597.1">
    <property type="nucleotide sequence ID" value="NZ_SDGV01000023.1"/>
</dbReference>
<name>A0A4S3B139_9ENTE</name>
<evidence type="ECO:0008006" key="4">
    <source>
        <dbReference type="Google" id="ProtNLM"/>
    </source>
</evidence>
<gene>
    <name evidence="2" type="ORF">ESZ54_10410</name>
</gene>
<evidence type="ECO:0000313" key="2">
    <source>
        <dbReference type="EMBL" id="THB60482.1"/>
    </source>
</evidence>
<protein>
    <recommendedName>
        <fullName evidence="4">WxL domain-containing protein</fullName>
    </recommendedName>
</protein>
<dbReference type="EMBL" id="SDGV01000023">
    <property type="protein sequence ID" value="THB60482.1"/>
    <property type="molecule type" value="Genomic_DNA"/>
</dbReference>
<organism evidence="2 3">
    <name type="scientific">Vagococcus silagei</name>
    <dbReference type="NCBI Taxonomy" id="2508885"/>
    <lineage>
        <taxon>Bacteria</taxon>
        <taxon>Bacillati</taxon>
        <taxon>Bacillota</taxon>
        <taxon>Bacilli</taxon>
        <taxon>Lactobacillales</taxon>
        <taxon>Enterococcaceae</taxon>
        <taxon>Vagococcus</taxon>
    </lineage>
</organism>
<dbReference type="OrthoDB" id="2176356at2"/>
<dbReference type="Pfam" id="PF20585">
    <property type="entry name" value="Pectate_lyase_5"/>
    <property type="match status" value="1"/>
</dbReference>